<dbReference type="Pfam" id="PF13369">
    <property type="entry name" value="Transglut_core2"/>
    <property type="match status" value="1"/>
</dbReference>
<dbReference type="AlphaFoldDB" id="A0A128A4Y1"/>
<evidence type="ECO:0000313" key="3">
    <source>
        <dbReference type="Proteomes" id="UP000196239"/>
    </source>
</evidence>
<feature type="domain" description="Protein SirB1 N-terminal" evidence="1">
    <location>
        <begin position="42"/>
        <end position="191"/>
    </location>
</feature>
<keyword evidence="3" id="KW-1185">Reference proteome</keyword>
<evidence type="ECO:0000313" key="2">
    <source>
        <dbReference type="EMBL" id="CUR52416.1"/>
    </source>
</evidence>
<dbReference type="InterPro" id="IPR011990">
    <property type="entry name" value="TPR-like_helical_dom_sf"/>
</dbReference>
<accession>A0A128A4Y1</accession>
<protein>
    <recommendedName>
        <fullName evidence="1">Protein SirB1 N-terminal domain-containing protein</fullName>
    </recommendedName>
</protein>
<dbReference type="InterPro" id="IPR032698">
    <property type="entry name" value="SirB1_N"/>
</dbReference>
<dbReference type="Pfam" id="PF13371">
    <property type="entry name" value="TPR_9"/>
    <property type="match status" value="1"/>
</dbReference>
<dbReference type="Gene3D" id="1.25.40.10">
    <property type="entry name" value="Tetratricopeptide repeat domain"/>
    <property type="match status" value="1"/>
</dbReference>
<gene>
    <name evidence="2" type="ORF">NDEV_1654</name>
</gene>
<dbReference type="SUPFAM" id="SSF48452">
    <property type="entry name" value="TPR-like"/>
    <property type="match status" value="1"/>
</dbReference>
<dbReference type="KEGG" id="ndv:NDEV_1654"/>
<evidence type="ECO:0000259" key="1">
    <source>
        <dbReference type="Pfam" id="PF13369"/>
    </source>
</evidence>
<organism evidence="2 3">
    <name type="scientific">Nitrosotalea devaniterrae</name>
    <dbReference type="NCBI Taxonomy" id="1078905"/>
    <lineage>
        <taxon>Archaea</taxon>
        <taxon>Nitrososphaerota</taxon>
        <taxon>Nitrososphaeria</taxon>
        <taxon>Nitrosotaleales</taxon>
        <taxon>Nitrosotaleaceae</taxon>
        <taxon>Nitrosotalea</taxon>
    </lineage>
</organism>
<dbReference type="Proteomes" id="UP000196239">
    <property type="component" value="Chromosome 1"/>
</dbReference>
<dbReference type="PANTHER" id="PTHR31350">
    <property type="entry name" value="SI:DKEY-261L7.2"/>
    <property type="match status" value="1"/>
</dbReference>
<sequence>MSEFDPFAAEWISYAKNSQYTLVEKCLKLSQILEFPNLDITEYVQKLRSYDQGLRDHVSDVKNPIYLVSMLNEYMFDILEFQGDSDDYYNPRNNFLNVVMDKHSGIPITLSIIYIEVAKAIGLELRPVGFPGHFLVKYSEELILDPFNRGSLLDIEDLQDILDATYGEGVEFEPEYLNDIEPEKILIRILRNLKSSYTESFSYEKAMHCINMILGLDSNSPEEIRDKGIIQTRLLQNDLALVSLNKYLEMAPEADDVDDILEMIKSIKEKSSQ</sequence>
<reference evidence="3" key="1">
    <citation type="submission" date="2015-10" db="EMBL/GenBank/DDBJ databases">
        <authorList>
            <person name="Lehtovirta-Morley L.E."/>
            <person name="Vieille C."/>
        </authorList>
    </citation>
    <scope>NUCLEOTIDE SEQUENCE [LARGE SCALE GENOMIC DNA]</scope>
</reference>
<dbReference type="PANTHER" id="PTHR31350:SF21">
    <property type="entry name" value="F-BOX ONLY PROTEIN 21"/>
    <property type="match status" value="1"/>
</dbReference>
<dbReference type="EMBL" id="LN890280">
    <property type="protein sequence ID" value="CUR52416.1"/>
    <property type="molecule type" value="Genomic_DNA"/>
</dbReference>
<proteinExistence type="predicted"/>
<name>A0A128A4Y1_9ARCH</name>